<dbReference type="PROSITE" id="PS51257">
    <property type="entry name" value="PROKAR_LIPOPROTEIN"/>
    <property type="match status" value="1"/>
</dbReference>
<accession>A0A090X6Q5</accession>
<organism evidence="1 2">
    <name type="scientific">Algibacter lectus</name>
    <dbReference type="NCBI Taxonomy" id="221126"/>
    <lineage>
        <taxon>Bacteria</taxon>
        <taxon>Pseudomonadati</taxon>
        <taxon>Bacteroidota</taxon>
        <taxon>Flavobacteriia</taxon>
        <taxon>Flavobacteriales</taxon>
        <taxon>Flavobacteriaceae</taxon>
        <taxon>Algibacter</taxon>
    </lineage>
</organism>
<dbReference type="EMBL" id="BBNU01000017">
    <property type="protein sequence ID" value="GAL81692.1"/>
    <property type="molecule type" value="Genomic_DNA"/>
</dbReference>
<protein>
    <submittedName>
        <fullName evidence="1">Uncharacterized protein</fullName>
    </submittedName>
</protein>
<sequence length="277" mass="32434">MKIKTNLILSAFTIFALTSCKNEAKENKAEIPIDKVVEQKQKFQNQAHELVYQMTQKVGDYSKLASKKDVVYTYTYRIPDGKTDIITEKYIFNGELSYGAYQKHERTLPDLEGLIEQGYDGNEFWIKLNGAPLNDAAALKKVAFNRPTNFYWFAMMQKLLDPGLQYEYLKEQTINNTTYDVIKVSFNTSKPSDIYQLYINKETKLVDQFLFTVMDFGRTEPMLMIMEYEQVEDLLIPTKRKYKKSNWDAEVTEEPWILVNWTDIKFNNGLTKADFKK</sequence>
<dbReference type="Proteomes" id="UP000029643">
    <property type="component" value="Unassembled WGS sequence"/>
</dbReference>
<gene>
    <name evidence="1" type="ORF">JCM19274_537</name>
</gene>
<name>A0A090X6Q5_9FLAO</name>
<dbReference type="STRING" id="221126.SAMN04489722_114114"/>
<reference evidence="1 2" key="1">
    <citation type="journal article" date="2014" name="Genome Announc.">
        <title>Draft Genome Sequences of Marine Flavobacterium Algibacter lectus Strains SS8 and NR4.</title>
        <authorList>
            <person name="Takatani N."/>
            <person name="Nakanishi M."/>
            <person name="Meirelles P."/>
            <person name="Mino S."/>
            <person name="Suda W."/>
            <person name="Oshima K."/>
            <person name="Hattori M."/>
            <person name="Ohkuma M."/>
            <person name="Hosokawa M."/>
            <person name="Miyashita K."/>
            <person name="Thompson F.L."/>
            <person name="Niwa A."/>
            <person name="Sawabe T."/>
            <person name="Sawabe T."/>
        </authorList>
    </citation>
    <scope>NUCLEOTIDE SEQUENCE [LARGE SCALE GENOMIC DNA]</scope>
    <source>
        <strain evidence="2">JCM19274</strain>
    </source>
</reference>
<proteinExistence type="predicted"/>
<evidence type="ECO:0000313" key="2">
    <source>
        <dbReference type="Proteomes" id="UP000029643"/>
    </source>
</evidence>
<evidence type="ECO:0000313" key="1">
    <source>
        <dbReference type="EMBL" id="GAL81692.1"/>
    </source>
</evidence>
<dbReference type="AlphaFoldDB" id="A0A090X6Q5"/>
<dbReference type="RefSeq" id="WP_042500063.1">
    <property type="nucleotide sequence ID" value="NZ_BBNU01000017.1"/>
</dbReference>
<comment type="caution">
    <text evidence="1">The sequence shown here is derived from an EMBL/GenBank/DDBJ whole genome shotgun (WGS) entry which is preliminary data.</text>
</comment>